<keyword evidence="7 11" id="KW-0653">Protein transport</keyword>
<dbReference type="GO" id="GO:0090110">
    <property type="term" value="P:COPII-coated vesicle cargo loading"/>
    <property type="evidence" value="ECO:0007669"/>
    <property type="project" value="TreeGrafter"/>
</dbReference>
<evidence type="ECO:0000259" key="13">
    <source>
        <dbReference type="Pfam" id="PF04810"/>
    </source>
</evidence>
<dbReference type="EMBL" id="JARAOO010000002">
    <property type="protein sequence ID" value="KAJ7979149.1"/>
    <property type="molecule type" value="Genomic_DNA"/>
</dbReference>
<feature type="domain" description="Gelsolin-like" evidence="12">
    <location>
        <begin position="647"/>
        <end position="735"/>
    </location>
</feature>
<dbReference type="InterPro" id="IPR006895">
    <property type="entry name" value="Znf_Sec23_Sec24"/>
</dbReference>
<feature type="domain" description="Sec23/Sec24 trunk" evidence="14">
    <location>
        <begin position="139"/>
        <end position="405"/>
    </location>
</feature>
<evidence type="ECO:0000259" key="12">
    <source>
        <dbReference type="Pfam" id="PF00626"/>
    </source>
</evidence>
<name>A0AAD7VKS6_QUISA</name>
<comment type="subcellular location">
    <subcellularLocation>
        <location evidence="11">Cytoplasmic vesicle</location>
        <location evidence="11">COPII-coated vesicle membrane</location>
        <topology evidence="11">Peripheral membrane protein</topology>
        <orientation evidence="11">Cytoplasmic side</orientation>
    </subcellularLocation>
    <subcellularLocation>
        <location evidence="11">Endoplasmic reticulum membrane</location>
        <topology evidence="11">Peripheral membrane protein</topology>
        <orientation evidence="11">Cytoplasmic side</orientation>
    </subcellularLocation>
</comment>
<keyword evidence="6 11" id="KW-0931">ER-Golgi transport</keyword>
<dbReference type="InterPro" id="IPR036175">
    <property type="entry name" value="Sec23/24_helical_dom_sf"/>
</dbReference>
<evidence type="ECO:0000256" key="10">
    <source>
        <dbReference type="ARBA" id="ARBA00025471"/>
    </source>
</evidence>
<dbReference type="FunFam" id="3.40.50.410:FF:000008">
    <property type="entry name" value="Protein transport protein SEC23"/>
    <property type="match status" value="1"/>
</dbReference>
<dbReference type="SUPFAM" id="SSF82754">
    <property type="entry name" value="C-terminal, gelsolin-like domain of Sec23/24"/>
    <property type="match status" value="1"/>
</dbReference>
<comment type="similarity">
    <text evidence="1 11">Belongs to the SEC23/SEC24 family. SEC23 subfamily.</text>
</comment>
<dbReference type="FunFam" id="3.40.20.10:FF:000014">
    <property type="entry name" value="Protein transport protein SEC23"/>
    <property type="match status" value="1"/>
</dbReference>
<dbReference type="Pfam" id="PF04811">
    <property type="entry name" value="Sec23_trunk"/>
    <property type="match status" value="1"/>
</dbReference>
<keyword evidence="4 11" id="KW-0256">Endoplasmic reticulum</keyword>
<protein>
    <recommendedName>
        <fullName evidence="11">Protein transport protein SEC23</fullName>
    </recommendedName>
</protein>
<evidence type="ECO:0000259" key="16">
    <source>
        <dbReference type="Pfam" id="PF08033"/>
    </source>
</evidence>
<evidence type="ECO:0000256" key="6">
    <source>
        <dbReference type="ARBA" id="ARBA00022892"/>
    </source>
</evidence>
<dbReference type="SUPFAM" id="SSF81811">
    <property type="entry name" value="Helical domain of Sec23/24"/>
    <property type="match status" value="1"/>
</dbReference>
<dbReference type="InterPro" id="IPR006900">
    <property type="entry name" value="Sec23/24_helical_dom"/>
</dbReference>
<dbReference type="PANTHER" id="PTHR11141">
    <property type="entry name" value="PROTEIN TRANSPORT PROTEIN SEC23"/>
    <property type="match status" value="1"/>
</dbReference>
<dbReference type="GO" id="GO:0008270">
    <property type="term" value="F:zinc ion binding"/>
    <property type="evidence" value="ECO:0007669"/>
    <property type="project" value="InterPro"/>
</dbReference>
<dbReference type="InterPro" id="IPR036180">
    <property type="entry name" value="Gelsolin-like_dom_sf"/>
</dbReference>
<dbReference type="GO" id="GO:0070971">
    <property type="term" value="C:endoplasmic reticulum exit site"/>
    <property type="evidence" value="ECO:0007669"/>
    <property type="project" value="TreeGrafter"/>
</dbReference>
<dbReference type="InterPro" id="IPR029006">
    <property type="entry name" value="ADF-H/Gelsolin-like_dom_sf"/>
</dbReference>
<evidence type="ECO:0000256" key="7">
    <source>
        <dbReference type="ARBA" id="ARBA00022927"/>
    </source>
</evidence>
<organism evidence="17 18">
    <name type="scientific">Quillaja saponaria</name>
    <name type="common">Soap bark tree</name>
    <dbReference type="NCBI Taxonomy" id="32244"/>
    <lineage>
        <taxon>Eukaryota</taxon>
        <taxon>Viridiplantae</taxon>
        <taxon>Streptophyta</taxon>
        <taxon>Embryophyta</taxon>
        <taxon>Tracheophyta</taxon>
        <taxon>Spermatophyta</taxon>
        <taxon>Magnoliopsida</taxon>
        <taxon>eudicotyledons</taxon>
        <taxon>Gunneridae</taxon>
        <taxon>Pentapetalae</taxon>
        <taxon>rosids</taxon>
        <taxon>fabids</taxon>
        <taxon>Fabales</taxon>
        <taxon>Quillajaceae</taxon>
        <taxon>Quillaja</taxon>
    </lineage>
</organism>
<dbReference type="SUPFAM" id="SSF82919">
    <property type="entry name" value="Zn-finger domain of Sec23/24"/>
    <property type="match status" value="1"/>
</dbReference>
<keyword evidence="18" id="KW-1185">Reference proteome</keyword>
<dbReference type="Pfam" id="PF08033">
    <property type="entry name" value="Sec23_BS"/>
    <property type="match status" value="1"/>
</dbReference>
<dbReference type="PANTHER" id="PTHR11141:SF0">
    <property type="entry name" value="PROTEIN TRANSPORT PROTEIN SEC23"/>
    <property type="match status" value="1"/>
</dbReference>
<dbReference type="CDD" id="cd11287">
    <property type="entry name" value="Sec23_C"/>
    <property type="match status" value="1"/>
</dbReference>
<dbReference type="Pfam" id="PF04810">
    <property type="entry name" value="zf-Sec23_Sec24"/>
    <property type="match status" value="1"/>
</dbReference>
<dbReference type="FunFam" id="2.30.30.380:FF:000001">
    <property type="entry name" value="Protein transport protein SEC23"/>
    <property type="match status" value="1"/>
</dbReference>
<feature type="domain" description="Zinc finger Sec23/Sec24-type" evidence="13">
    <location>
        <begin position="56"/>
        <end position="94"/>
    </location>
</feature>
<keyword evidence="9 11" id="KW-0968">Cytoplasmic vesicle</keyword>
<dbReference type="GO" id="GO:0006886">
    <property type="term" value="P:intracellular protein transport"/>
    <property type="evidence" value="ECO:0007669"/>
    <property type="project" value="InterPro"/>
</dbReference>
<dbReference type="FunFam" id="1.20.120.730:FF:000005">
    <property type="entry name" value="Protein transport protein SEC23"/>
    <property type="match status" value="1"/>
</dbReference>
<evidence type="ECO:0000256" key="1">
    <source>
        <dbReference type="ARBA" id="ARBA00009210"/>
    </source>
</evidence>
<dbReference type="SUPFAM" id="SSF81995">
    <property type="entry name" value="beta-sandwich domain of Sec23/24"/>
    <property type="match status" value="1"/>
</dbReference>
<keyword evidence="3 11" id="KW-0479">Metal-binding</keyword>
<feature type="domain" description="Sec23/Sec24 beta-sandwich" evidence="16">
    <location>
        <begin position="417"/>
        <end position="520"/>
    </location>
</feature>
<evidence type="ECO:0000256" key="8">
    <source>
        <dbReference type="ARBA" id="ARBA00023136"/>
    </source>
</evidence>
<dbReference type="InterPro" id="IPR036174">
    <property type="entry name" value="Znf_Sec23_Sec24_sf"/>
</dbReference>
<dbReference type="Pfam" id="PF00626">
    <property type="entry name" value="Gelsolin"/>
    <property type="match status" value="1"/>
</dbReference>
<keyword evidence="8 11" id="KW-0472">Membrane</keyword>
<dbReference type="InterPro" id="IPR007123">
    <property type="entry name" value="Gelsolin-like_dom"/>
</dbReference>
<proteinExistence type="inferred from homology"/>
<evidence type="ECO:0000256" key="11">
    <source>
        <dbReference type="RuleBase" id="RU365030"/>
    </source>
</evidence>
<dbReference type="InterPro" id="IPR037550">
    <property type="entry name" value="Sec23_C"/>
</dbReference>
<evidence type="ECO:0000256" key="3">
    <source>
        <dbReference type="ARBA" id="ARBA00022723"/>
    </source>
</evidence>
<dbReference type="GO" id="GO:0030127">
    <property type="term" value="C:COPII vesicle coat"/>
    <property type="evidence" value="ECO:0007669"/>
    <property type="project" value="InterPro"/>
</dbReference>
<dbReference type="AlphaFoldDB" id="A0AAD7VKS6"/>
<dbReference type="Gene3D" id="1.20.120.730">
    <property type="entry name" value="Sec23/Sec24 helical domain"/>
    <property type="match status" value="1"/>
</dbReference>
<evidence type="ECO:0000256" key="5">
    <source>
        <dbReference type="ARBA" id="ARBA00022833"/>
    </source>
</evidence>
<dbReference type="Gene3D" id="3.40.50.410">
    <property type="entry name" value="von Willebrand factor, type A domain"/>
    <property type="match status" value="1"/>
</dbReference>
<dbReference type="InterPro" id="IPR036465">
    <property type="entry name" value="vWFA_dom_sf"/>
</dbReference>
<dbReference type="Pfam" id="PF04815">
    <property type="entry name" value="Sec23_helical"/>
    <property type="match status" value="1"/>
</dbReference>
<dbReference type="InterPro" id="IPR037364">
    <property type="entry name" value="Sec23"/>
</dbReference>
<dbReference type="InterPro" id="IPR012990">
    <property type="entry name" value="Beta-sandwich_Sec23_24"/>
</dbReference>
<evidence type="ECO:0000313" key="18">
    <source>
        <dbReference type="Proteomes" id="UP001163823"/>
    </source>
</evidence>
<dbReference type="GO" id="GO:0005789">
    <property type="term" value="C:endoplasmic reticulum membrane"/>
    <property type="evidence" value="ECO:0007669"/>
    <property type="project" value="UniProtKB-SubCell"/>
</dbReference>
<evidence type="ECO:0000313" key="17">
    <source>
        <dbReference type="EMBL" id="KAJ7979149.1"/>
    </source>
</evidence>
<keyword evidence="2 11" id="KW-0813">Transport</keyword>
<gene>
    <name evidence="17" type="ORF">O6P43_002578</name>
</gene>
<evidence type="ECO:0000256" key="9">
    <source>
        <dbReference type="ARBA" id="ARBA00023329"/>
    </source>
</evidence>
<dbReference type="Proteomes" id="UP001163823">
    <property type="component" value="Chromosome 2"/>
</dbReference>
<feature type="domain" description="Sec23/Sec24 helical" evidence="15">
    <location>
        <begin position="535"/>
        <end position="632"/>
    </location>
</feature>
<comment type="caution">
    <text evidence="17">The sequence shown here is derived from an EMBL/GenBank/DDBJ whole genome shotgun (WGS) entry which is preliminary data.</text>
</comment>
<reference evidence="17" key="1">
    <citation type="journal article" date="2023" name="Science">
        <title>Elucidation of the pathway for biosynthesis of saponin adjuvants from the soapbark tree.</title>
        <authorList>
            <person name="Reed J."/>
            <person name="Orme A."/>
            <person name="El-Demerdash A."/>
            <person name="Owen C."/>
            <person name="Martin L.B.B."/>
            <person name="Misra R.C."/>
            <person name="Kikuchi S."/>
            <person name="Rejzek M."/>
            <person name="Martin A.C."/>
            <person name="Harkess A."/>
            <person name="Leebens-Mack J."/>
            <person name="Louveau T."/>
            <person name="Stephenson M.J."/>
            <person name="Osbourn A."/>
        </authorList>
    </citation>
    <scope>NUCLEOTIDE SEQUENCE</scope>
    <source>
        <strain evidence="17">S10</strain>
    </source>
</reference>
<dbReference type="KEGG" id="qsa:O6P43_002578"/>
<dbReference type="Gene3D" id="3.40.20.10">
    <property type="entry name" value="Severin"/>
    <property type="match status" value="1"/>
</dbReference>
<keyword evidence="11" id="KW-0963">Cytoplasm</keyword>
<evidence type="ECO:0000259" key="14">
    <source>
        <dbReference type="Pfam" id="PF04811"/>
    </source>
</evidence>
<accession>A0AAD7VKS6</accession>
<dbReference type="InterPro" id="IPR006896">
    <property type="entry name" value="Sec23/24_trunk_dom"/>
</dbReference>
<sequence length="779" mass="85977">MSEMANTDPEGIDGVRMTWNVWPRTKVEASKVVIPLAVSIALIRPHPDIPTLPYAPLQCKTCTSVLNPFASVDTNAKIWICPFCYQRNHFPQHYAMISETNLPGELYPQYTTVQYALPQSANPNSFANTNLDSSPQLQQSPVFLFLLDTCMIEEELGFVKSALRQAIELLPDNALVGFMSFGTQVQVYELGFSEMSKVYVFRGNKEISKEQILEQLGLGASGRRPAGGYQKGVQTGFPSSSVTRFLLPAADCEYTLNLLLDELQTDQWPVPPGSRQSRCTGVALSVATGLLGTCSPGTGARILALVGGPCTEGPGTIVSKDLSDPVRSHKDLDKDAAPYFKKAVKYYEGLAKQLVSQGHVLDLFASALDQVGVAEMKIAVEKTGGLVVLSESFGHSVFKNSFKSVFEDGEQSLGLCFNGTLEINCSKDIKIQGVIGPCTSLEKKGPAVADTVIGEGNTTAWKMCGLDKSTCLTVMFDLSSNDRSNPQGTVNSQLYLQFLTSYQNPEGQLMLRVTTVTKRWVDTAVSSEELVQGFDQETAAVVMGRLASQKMEIEEGFDATRWLDRSLIRLCSKFGDYRKDDPASFMLNPSFSLFPQFIFNLRRSQFVQVFNNSPDETAYFRLLLNRENISNAAVMIQPSLISYSFNSLPVPALLDVASIAADRILLLDSYFSIVIFHGMTIAQWRNMGYQNQPEHQAFAQLLQAPRDDAQMIIRERFPVPRLVVCDQHGSQARFLLAKLNPSATYNNTHEVAAGSDVIFTDDVSLQVFFEHLQRLAVQS</sequence>
<dbReference type="Gene3D" id="2.30.30.380">
    <property type="entry name" value="Zn-finger domain of Sec23/24"/>
    <property type="match status" value="1"/>
</dbReference>
<dbReference type="SUPFAM" id="SSF53300">
    <property type="entry name" value="vWA-like"/>
    <property type="match status" value="1"/>
</dbReference>
<dbReference type="Gene3D" id="2.60.40.1670">
    <property type="entry name" value="beta-sandwich domain of Sec23/24"/>
    <property type="match status" value="1"/>
</dbReference>
<evidence type="ECO:0000256" key="2">
    <source>
        <dbReference type="ARBA" id="ARBA00022448"/>
    </source>
</evidence>
<dbReference type="GO" id="GO:0005096">
    <property type="term" value="F:GTPase activator activity"/>
    <property type="evidence" value="ECO:0007669"/>
    <property type="project" value="TreeGrafter"/>
</dbReference>
<evidence type="ECO:0000259" key="15">
    <source>
        <dbReference type="Pfam" id="PF04815"/>
    </source>
</evidence>
<keyword evidence="5 11" id="KW-0862">Zinc</keyword>
<evidence type="ECO:0000256" key="4">
    <source>
        <dbReference type="ARBA" id="ARBA00022824"/>
    </source>
</evidence>
<comment type="function">
    <text evidence="10 11">Component of the coat protein complex II (COPII) which promotes the formation of transport vesicles from the endoplasmic reticulum (ER). The coat has two main functions, the physical deformation of the endoplasmic reticulum membrane into vesicles and the selection of cargo molecules.</text>
</comment>